<accession>A0ACB9NKI4</accession>
<evidence type="ECO:0000313" key="1">
    <source>
        <dbReference type="EMBL" id="KAI4336274.1"/>
    </source>
</evidence>
<dbReference type="EMBL" id="CM039431">
    <property type="protein sequence ID" value="KAI4336274.1"/>
    <property type="molecule type" value="Genomic_DNA"/>
</dbReference>
<sequence>MAVSYLSSFLSTLLSSKSAAPCLHRSSLQSQILLRQNLSEWPSLSLVISGDPTSPFSSGHANDISPIVNPVLAHSNILYFKSTYNVQVIVGDNEPEESLINRFRREVLKAGVLQECKRRRFFENGREKKKRKAREAARRNRKRKPQPRAPAQNNLEAPTKKKDNVEDDNWELPDVDIPYC</sequence>
<keyword evidence="2" id="KW-1185">Reference proteome</keyword>
<protein>
    <submittedName>
        <fullName evidence="1">Uncharacterized protein</fullName>
    </submittedName>
</protein>
<reference evidence="1 2" key="1">
    <citation type="journal article" date="2022" name="DNA Res.">
        <title>Chromosomal-level genome assembly of the orchid tree Bauhinia variegata (Leguminosae; Cercidoideae) supports the allotetraploid origin hypothesis of Bauhinia.</title>
        <authorList>
            <person name="Zhong Y."/>
            <person name="Chen Y."/>
            <person name="Zheng D."/>
            <person name="Pang J."/>
            <person name="Liu Y."/>
            <person name="Luo S."/>
            <person name="Meng S."/>
            <person name="Qian L."/>
            <person name="Wei D."/>
            <person name="Dai S."/>
            <person name="Zhou R."/>
        </authorList>
    </citation>
    <scope>NUCLEOTIDE SEQUENCE [LARGE SCALE GENOMIC DNA]</scope>
    <source>
        <strain evidence="1">BV-YZ2020</strain>
    </source>
</reference>
<name>A0ACB9NKI4_BAUVA</name>
<evidence type="ECO:0000313" key="2">
    <source>
        <dbReference type="Proteomes" id="UP000828941"/>
    </source>
</evidence>
<gene>
    <name evidence="1" type="ORF">L6164_014819</name>
</gene>
<dbReference type="Proteomes" id="UP000828941">
    <property type="component" value="Chromosome 6"/>
</dbReference>
<comment type="caution">
    <text evidence="1">The sequence shown here is derived from an EMBL/GenBank/DDBJ whole genome shotgun (WGS) entry which is preliminary data.</text>
</comment>
<organism evidence="1 2">
    <name type="scientific">Bauhinia variegata</name>
    <name type="common">Purple orchid tree</name>
    <name type="synonym">Phanera variegata</name>
    <dbReference type="NCBI Taxonomy" id="167791"/>
    <lineage>
        <taxon>Eukaryota</taxon>
        <taxon>Viridiplantae</taxon>
        <taxon>Streptophyta</taxon>
        <taxon>Embryophyta</taxon>
        <taxon>Tracheophyta</taxon>
        <taxon>Spermatophyta</taxon>
        <taxon>Magnoliopsida</taxon>
        <taxon>eudicotyledons</taxon>
        <taxon>Gunneridae</taxon>
        <taxon>Pentapetalae</taxon>
        <taxon>rosids</taxon>
        <taxon>fabids</taxon>
        <taxon>Fabales</taxon>
        <taxon>Fabaceae</taxon>
        <taxon>Cercidoideae</taxon>
        <taxon>Cercideae</taxon>
        <taxon>Bauhiniinae</taxon>
        <taxon>Bauhinia</taxon>
    </lineage>
</organism>
<proteinExistence type="predicted"/>